<evidence type="ECO:0000313" key="1">
    <source>
        <dbReference type="EMBL" id="KAK6341389.1"/>
    </source>
</evidence>
<comment type="caution">
    <text evidence="1">The sequence shown here is derived from an EMBL/GenBank/DDBJ whole genome shotgun (WGS) entry which is preliminary data.</text>
</comment>
<dbReference type="Gene3D" id="3.30.1490.20">
    <property type="entry name" value="ATP-grasp fold, A domain"/>
    <property type="match status" value="1"/>
</dbReference>
<protein>
    <recommendedName>
        <fullName evidence="3">Glutathione synthetase ATP-binding domain-like protein</fullName>
    </recommendedName>
</protein>
<dbReference type="AlphaFoldDB" id="A0AAV9UJ63"/>
<dbReference type="InterPro" id="IPR053191">
    <property type="entry name" value="DcsG_Biosynth_Enzyme"/>
</dbReference>
<dbReference type="PANTHER" id="PTHR39217:SF1">
    <property type="entry name" value="GLUTATHIONE SYNTHETASE"/>
    <property type="match status" value="1"/>
</dbReference>
<dbReference type="EMBL" id="JAVHNQ010000007">
    <property type="protein sequence ID" value="KAK6341389.1"/>
    <property type="molecule type" value="Genomic_DNA"/>
</dbReference>
<dbReference type="GO" id="GO:0005524">
    <property type="term" value="F:ATP binding"/>
    <property type="evidence" value="ECO:0007669"/>
    <property type="project" value="InterPro"/>
</dbReference>
<evidence type="ECO:0000313" key="2">
    <source>
        <dbReference type="Proteomes" id="UP001375240"/>
    </source>
</evidence>
<dbReference type="Gene3D" id="3.30.470.20">
    <property type="entry name" value="ATP-grasp fold, B domain"/>
    <property type="match status" value="1"/>
</dbReference>
<accession>A0AAV9UJ63</accession>
<name>A0AAV9UJ63_9PEZI</name>
<proteinExistence type="predicted"/>
<organism evidence="1 2">
    <name type="scientific">Orbilia brochopaga</name>
    <dbReference type="NCBI Taxonomy" id="3140254"/>
    <lineage>
        <taxon>Eukaryota</taxon>
        <taxon>Fungi</taxon>
        <taxon>Dikarya</taxon>
        <taxon>Ascomycota</taxon>
        <taxon>Pezizomycotina</taxon>
        <taxon>Orbiliomycetes</taxon>
        <taxon>Orbiliales</taxon>
        <taxon>Orbiliaceae</taxon>
        <taxon>Orbilia</taxon>
    </lineage>
</organism>
<dbReference type="Proteomes" id="UP001375240">
    <property type="component" value="Unassembled WGS sequence"/>
</dbReference>
<sequence>MTSPRILFLKTLDNSIASGNPSITLLVETLCSRGYIVDERSWLTPDPLLGPLTLAILKTYDIVTFITCYEYNRHFDEFQSFVQNIVIPARDAGVRIINAPGLVAWNAEKSYLQELHRDLGIDIPETVFINLDDSNAKTSGTGVSSPAESERRHIDKLTALLETGNVVVKPSVSASATETYLLTPSHSADEIATTFNKVYSFTRALSASASVMLQRYEPAIQNGEYSLVFLRGEYSHTMLKVPKSGDYRTQEDFGARVRVLEEDKVPAMGKRVGEKVVEYVKDRFGGDVGYLRLDGVVRDGGQFVLIEAEMLEPWVYLDAEVVRREGRVVSWLGIDIETTSP</sequence>
<dbReference type="PANTHER" id="PTHR39217">
    <property type="match status" value="1"/>
</dbReference>
<dbReference type="InterPro" id="IPR013815">
    <property type="entry name" value="ATP_grasp_subdomain_1"/>
</dbReference>
<dbReference type="SUPFAM" id="SSF56059">
    <property type="entry name" value="Glutathione synthetase ATP-binding domain-like"/>
    <property type="match status" value="1"/>
</dbReference>
<reference evidence="1 2" key="1">
    <citation type="submission" date="2019-10" db="EMBL/GenBank/DDBJ databases">
        <authorList>
            <person name="Palmer J.M."/>
        </authorList>
    </citation>
    <scope>NUCLEOTIDE SEQUENCE [LARGE SCALE GENOMIC DNA]</scope>
    <source>
        <strain evidence="1 2">TWF696</strain>
    </source>
</reference>
<gene>
    <name evidence="1" type="ORF">TWF696_008466</name>
</gene>
<keyword evidence="2" id="KW-1185">Reference proteome</keyword>
<dbReference type="GO" id="GO:0004363">
    <property type="term" value="F:glutathione synthase activity"/>
    <property type="evidence" value="ECO:0007669"/>
    <property type="project" value="InterPro"/>
</dbReference>
<evidence type="ECO:0008006" key="3">
    <source>
        <dbReference type="Google" id="ProtNLM"/>
    </source>
</evidence>